<keyword evidence="6" id="KW-1185">Reference proteome</keyword>
<accession>A0A291BVW5</accession>
<dbReference type="EMBL" id="CP023483">
    <property type="protein sequence ID" value="ATF25362.1"/>
    <property type="molecule type" value="Genomic_DNA"/>
</dbReference>
<reference evidence="5 6" key="1">
    <citation type="submission" date="2017-09" db="EMBL/GenBank/DDBJ databases">
        <title>Complete Genome Sequences of Two Strains of the Meat Spoilage Bacterium Brochothrix thermosphacta Isolated from Ground Chicken.</title>
        <authorList>
            <person name="Paoli G.C."/>
            <person name="Wijey C."/>
            <person name="Chen C.-Y."/>
            <person name="Nguyen L."/>
            <person name="Yan X."/>
            <person name="Irwin P.L."/>
        </authorList>
    </citation>
    <scope>NUCLEOTIDE SEQUENCE [LARGE SCALE GENOMIC DNA]</scope>
    <source>
        <strain evidence="5 6">BI</strain>
    </source>
</reference>
<dbReference type="SMART" id="SM00990">
    <property type="entry name" value="VRR_NUC"/>
    <property type="match status" value="1"/>
</dbReference>
<dbReference type="AlphaFoldDB" id="A0A291BVW5"/>
<evidence type="ECO:0000256" key="3">
    <source>
        <dbReference type="ARBA" id="ARBA00022801"/>
    </source>
</evidence>
<dbReference type="InterPro" id="IPR011856">
    <property type="entry name" value="tRNA_endonuc-like_dom_sf"/>
</dbReference>
<dbReference type="GO" id="GO:0016788">
    <property type="term" value="F:hydrolase activity, acting on ester bonds"/>
    <property type="evidence" value="ECO:0007669"/>
    <property type="project" value="InterPro"/>
</dbReference>
<proteinExistence type="predicted"/>
<dbReference type="RefSeq" id="WP_096699277.1">
    <property type="nucleotide sequence ID" value="NZ_CP023483.1"/>
</dbReference>
<dbReference type="Gene3D" id="3.40.1350.10">
    <property type="match status" value="1"/>
</dbReference>
<organism evidence="5 6">
    <name type="scientific">Brochothrix thermosphacta</name>
    <name type="common">Microbacterium thermosphactum</name>
    <dbReference type="NCBI Taxonomy" id="2756"/>
    <lineage>
        <taxon>Bacteria</taxon>
        <taxon>Bacillati</taxon>
        <taxon>Bacillota</taxon>
        <taxon>Bacilli</taxon>
        <taxon>Bacillales</taxon>
        <taxon>Listeriaceae</taxon>
        <taxon>Brochothrix</taxon>
    </lineage>
</organism>
<keyword evidence="3" id="KW-0378">Hydrolase</keyword>
<dbReference type="Proteomes" id="UP000243591">
    <property type="component" value="Chromosome"/>
</dbReference>
<feature type="domain" description="VRR-NUC" evidence="4">
    <location>
        <begin position="2"/>
        <end position="96"/>
    </location>
</feature>
<evidence type="ECO:0000259" key="4">
    <source>
        <dbReference type="SMART" id="SM00990"/>
    </source>
</evidence>
<protein>
    <submittedName>
        <fullName evidence="5">VRR-NUC domain-containing protein</fullName>
    </submittedName>
</protein>
<dbReference type="GO" id="GO:0003676">
    <property type="term" value="F:nucleic acid binding"/>
    <property type="evidence" value="ECO:0007669"/>
    <property type="project" value="InterPro"/>
</dbReference>
<evidence type="ECO:0000313" key="5">
    <source>
        <dbReference type="EMBL" id="ATF25362.1"/>
    </source>
</evidence>
<dbReference type="Pfam" id="PF08774">
    <property type="entry name" value="VRR_NUC"/>
    <property type="match status" value="1"/>
</dbReference>
<dbReference type="KEGG" id="bths:CNY62_02550"/>
<sequence length="114" mass="12474">MKSEKQIQNEIRVALSSNGCVCFRGNVGLFYTKTGIPVSTGLPKGFSDLFGYRIADGKMFFVEVKNETGRIRPEQKIFIEAMIKNGVLAGVARSAEDALKIVGVGGYEYTGKEM</sequence>
<keyword evidence="2" id="KW-0540">Nuclease</keyword>
<evidence type="ECO:0000313" key="6">
    <source>
        <dbReference type="Proteomes" id="UP000243591"/>
    </source>
</evidence>
<evidence type="ECO:0000256" key="2">
    <source>
        <dbReference type="ARBA" id="ARBA00022722"/>
    </source>
</evidence>
<dbReference type="OrthoDB" id="1697409at2"/>
<gene>
    <name evidence="5" type="ORF">CNY62_02550</name>
</gene>
<dbReference type="GO" id="GO:0004518">
    <property type="term" value="F:nuclease activity"/>
    <property type="evidence" value="ECO:0007669"/>
    <property type="project" value="UniProtKB-KW"/>
</dbReference>
<dbReference type="InterPro" id="IPR014883">
    <property type="entry name" value="VRR_NUC"/>
</dbReference>
<comment type="cofactor">
    <cofactor evidence="1">
        <name>Mg(2+)</name>
        <dbReference type="ChEBI" id="CHEBI:18420"/>
    </cofactor>
</comment>
<name>A0A291BVW5_BROTH</name>
<evidence type="ECO:0000256" key="1">
    <source>
        <dbReference type="ARBA" id="ARBA00001946"/>
    </source>
</evidence>